<keyword evidence="3" id="KW-0812">Transmembrane</keyword>
<name>A0ABS1TC24_9CLOT</name>
<evidence type="ECO:0000256" key="6">
    <source>
        <dbReference type="ARBA" id="ARBA00023306"/>
    </source>
</evidence>
<dbReference type="Pfam" id="PF04977">
    <property type="entry name" value="DivIC"/>
    <property type="match status" value="1"/>
</dbReference>
<keyword evidence="6" id="KW-0131">Cell cycle</keyword>
<dbReference type="PANTHER" id="PTHR37485:SF1">
    <property type="entry name" value="CELL DIVISION PROTEIN FTSB"/>
    <property type="match status" value="1"/>
</dbReference>
<accession>A0ABS1TC24</accession>
<dbReference type="RefSeq" id="WP_202749675.1">
    <property type="nucleotide sequence ID" value="NZ_JAESWC010000009.1"/>
</dbReference>
<proteinExistence type="predicted"/>
<dbReference type="InterPro" id="IPR007060">
    <property type="entry name" value="FtsL/DivIC"/>
</dbReference>
<feature type="coiled-coil region" evidence="7">
    <location>
        <begin position="30"/>
        <end position="64"/>
    </location>
</feature>
<organism evidence="8 9">
    <name type="scientific">Clostridium rhizosphaerae</name>
    <dbReference type="NCBI Taxonomy" id="2803861"/>
    <lineage>
        <taxon>Bacteria</taxon>
        <taxon>Bacillati</taxon>
        <taxon>Bacillota</taxon>
        <taxon>Clostridia</taxon>
        <taxon>Eubacteriales</taxon>
        <taxon>Clostridiaceae</taxon>
        <taxon>Clostridium</taxon>
    </lineage>
</organism>
<evidence type="ECO:0000256" key="3">
    <source>
        <dbReference type="ARBA" id="ARBA00022692"/>
    </source>
</evidence>
<keyword evidence="4" id="KW-1133">Transmembrane helix</keyword>
<dbReference type="EMBL" id="JAESWC010000009">
    <property type="protein sequence ID" value="MBL4936918.1"/>
    <property type="molecule type" value="Genomic_DNA"/>
</dbReference>
<keyword evidence="5" id="KW-0472">Membrane</keyword>
<gene>
    <name evidence="8" type="ORF">JK636_14255</name>
</gene>
<keyword evidence="9" id="KW-1185">Reference proteome</keyword>
<keyword evidence="2" id="KW-0132">Cell division</keyword>
<keyword evidence="7" id="KW-0175">Coiled coil</keyword>
<evidence type="ECO:0000313" key="8">
    <source>
        <dbReference type="EMBL" id="MBL4936918.1"/>
    </source>
</evidence>
<evidence type="ECO:0000256" key="4">
    <source>
        <dbReference type="ARBA" id="ARBA00022989"/>
    </source>
</evidence>
<protein>
    <submittedName>
        <fullName evidence="8">Septum formation initiator family protein</fullName>
    </submittedName>
</protein>
<sequence>MKKKVSLKKVLIVLFSAYVCYIIGSTQISMTKIRKELNVRQQELTKLQEKNEKLQDEVKMSKTDDYIEKLARERLGMIKDGETPVIPKK</sequence>
<keyword evidence="1" id="KW-1003">Cell membrane</keyword>
<evidence type="ECO:0000256" key="5">
    <source>
        <dbReference type="ARBA" id="ARBA00023136"/>
    </source>
</evidence>
<dbReference type="InterPro" id="IPR023081">
    <property type="entry name" value="Cell_div_FtsB"/>
</dbReference>
<dbReference type="PANTHER" id="PTHR37485">
    <property type="entry name" value="CELL DIVISION PROTEIN FTSB"/>
    <property type="match status" value="1"/>
</dbReference>
<comment type="caution">
    <text evidence="8">The sequence shown here is derived from an EMBL/GenBank/DDBJ whole genome shotgun (WGS) entry which is preliminary data.</text>
</comment>
<dbReference type="Proteomes" id="UP000632377">
    <property type="component" value="Unassembled WGS sequence"/>
</dbReference>
<evidence type="ECO:0000256" key="7">
    <source>
        <dbReference type="SAM" id="Coils"/>
    </source>
</evidence>
<evidence type="ECO:0000256" key="1">
    <source>
        <dbReference type="ARBA" id="ARBA00022475"/>
    </source>
</evidence>
<reference evidence="8 9" key="1">
    <citation type="submission" date="2021-01" db="EMBL/GenBank/DDBJ databases">
        <title>Genome public.</title>
        <authorList>
            <person name="Liu C."/>
            <person name="Sun Q."/>
        </authorList>
    </citation>
    <scope>NUCLEOTIDE SEQUENCE [LARGE SCALE GENOMIC DNA]</scope>
    <source>
        <strain evidence="8 9">YIM B02515</strain>
    </source>
</reference>
<evidence type="ECO:0000256" key="2">
    <source>
        <dbReference type="ARBA" id="ARBA00022618"/>
    </source>
</evidence>
<evidence type="ECO:0000313" key="9">
    <source>
        <dbReference type="Proteomes" id="UP000632377"/>
    </source>
</evidence>